<reference evidence="3 4" key="1">
    <citation type="submission" date="2020-02" db="EMBL/GenBank/DDBJ databases">
        <title>Draft genome sequence of two Spirosoma agri KCTC 52727 and Spirosoma terrae KCTC 52035.</title>
        <authorList>
            <person name="Rojas J."/>
            <person name="Ambika Manirajan B."/>
            <person name="Suarez C."/>
            <person name="Ratering S."/>
            <person name="Schnell S."/>
        </authorList>
    </citation>
    <scope>NUCLEOTIDE SEQUENCE [LARGE SCALE GENOMIC DNA]</scope>
    <source>
        <strain evidence="3 4">KCTC 52035</strain>
    </source>
</reference>
<dbReference type="Pfam" id="PF06580">
    <property type="entry name" value="His_kinase"/>
    <property type="match status" value="1"/>
</dbReference>
<feature type="transmembrane region" description="Helical" evidence="1">
    <location>
        <begin position="12"/>
        <end position="31"/>
    </location>
</feature>
<keyword evidence="1" id="KW-0812">Transmembrane</keyword>
<gene>
    <name evidence="3" type="ORF">GK108_21100</name>
</gene>
<dbReference type="EMBL" id="JAAFZH010000011">
    <property type="protein sequence ID" value="NDU97395.1"/>
    <property type="molecule type" value="Genomic_DNA"/>
</dbReference>
<accession>A0A6L9L9Y2</accession>
<dbReference type="PANTHER" id="PTHR34220:SF7">
    <property type="entry name" value="SENSOR HISTIDINE KINASE YPDA"/>
    <property type="match status" value="1"/>
</dbReference>
<organism evidence="3 4">
    <name type="scientific">Spirosoma terrae</name>
    <dbReference type="NCBI Taxonomy" id="1968276"/>
    <lineage>
        <taxon>Bacteria</taxon>
        <taxon>Pseudomonadati</taxon>
        <taxon>Bacteroidota</taxon>
        <taxon>Cytophagia</taxon>
        <taxon>Cytophagales</taxon>
        <taxon>Cytophagaceae</taxon>
        <taxon>Spirosoma</taxon>
    </lineage>
</organism>
<keyword evidence="1" id="KW-1133">Transmembrane helix</keyword>
<feature type="domain" description="Signal transduction histidine kinase internal region" evidence="2">
    <location>
        <begin position="158"/>
        <end position="234"/>
    </location>
</feature>
<sequence>MRLSKEAKLRLFGPLVLFAFGTFFFRLSIYVKSSPRQILQFVCIAISCGYIGWELARLLILYSQKRYPGLSRMQPRLVVLGALIIVLANLNASLRILINWFLDVGIWTFDVYNYIETTGIQVVYVSVYVAIYEGGYLIRQLQDTYREKELLIKTEWQARFDSLKNQVNPHFLFNALNSLSTLIDESPVQAGQFVDELSRVYRYLLQSNDRELTSLETELLFIKSYAHLLKTRHGAGIAVRTAVPPNCLAHSLPPLTLQLLVENAVKHNVVAPNKPLTIDISTQSSVSDQDCVLLAVRNNLQRKNKQSLSNGIGLANIAAKYRMLTQSDVIIEENEEHFTVLLPLLSPLKAAV</sequence>
<feature type="transmembrane region" description="Helical" evidence="1">
    <location>
        <begin position="37"/>
        <end position="56"/>
    </location>
</feature>
<comment type="caution">
    <text evidence="3">The sequence shown here is derived from an EMBL/GenBank/DDBJ whole genome shotgun (WGS) entry which is preliminary data.</text>
</comment>
<name>A0A6L9L9Y2_9BACT</name>
<dbReference type="InterPro" id="IPR010559">
    <property type="entry name" value="Sig_transdc_His_kin_internal"/>
</dbReference>
<evidence type="ECO:0000259" key="2">
    <source>
        <dbReference type="Pfam" id="PF06580"/>
    </source>
</evidence>
<dbReference type="GO" id="GO:0000155">
    <property type="term" value="F:phosphorelay sensor kinase activity"/>
    <property type="evidence" value="ECO:0007669"/>
    <property type="project" value="InterPro"/>
</dbReference>
<dbReference type="Proteomes" id="UP000474175">
    <property type="component" value="Unassembled WGS sequence"/>
</dbReference>
<evidence type="ECO:0000256" key="1">
    <source>
        <dbReference type="SAM" id="Phobius"/>
    </source>
</evidence>
<dbReference type="InterPro" id="IPR050640">
    <property type="entry name" value="Bact_2-comp_sensor_kinase"/>
</dbReference>
<dbReference type="AlphaFoldDB" id="A0A6L9L9Y2"/>
<evidence type="ECO:0000313" key="4">
    <source>
        <dbReference type="Proteomes" id="UP000474175"/>
    </source>
</evidence>
<protein>
    <recommendedName>
        <fullName evidence="2">Signal transduction histidine kinase internal region domain-containing protein</fullName>
    </recommendedName>
</protein>
<dbReference type="PANTHER" id="PTHR34220">
    <property type="entry name" value="SENSOR HISTIDINE KINASE YPDA"/>
    <property type="match status" value="1"/>
</dbReference>
<feature type="transmembrane region" description="Helical" evidence="1">
    <location>
        <begin position="118"/>
        <end position="138"/>
    </location>
</feature>
<proteinExistence type="predicted"/>
<keyword evidence="4" id="KW-1185">Reference proteome</keyword>
<evidence type="ECO:0000313" key="3">
    <source>
        <dbReference type="EMBL" id="NDU97395.1"/>
    </source>
</evidence>
<dbReference type="GO" id="GO:0016020">
    <property type="term" value="C:membrane"/>
    <property type="evidence" value="ECO:0007669"/>
    <property type="project" value="InterPro"/>
</dbReference>
<keyword evidence="1" id="KW-0472">Membrane</keyword>
<feature type="transmembrane region" description="Helical" evidence="1">
    <location>
        <begin position="77"/>
        <end position="98"/>
    </location>
</feature>